<feature type="compositionally biased region" description="Basic and acidic residues" evidence="1">
    <location>
        <begin position="136"/>
        <end position="154"/>
    </location>
</feature>
<keyword evidence="4" id="KW-0347">Helicase</keyword>
<reference evidence="4 5" key="1">
    <citation type="journal article" date="2021" name="Sci. Rep.">
        <title>The distribution of antibiotic resistance genes in chicken gut microbiota commensals.</title>
        <authorList>
            <person name="Juricova H."/>
            <person name="Matiasovicova J."/>
            <person name="Kubasova T."/>
            <person name="Cejkova D."/>
            <person name="Rychlik I."/>
        </authorList>
    </citation>
    <scope>NUCLEOTIDE SEQUENCE [LARGE SCALE GENOMIC DNA]</scope>
    <source>
        <strain evidence="4 5">An773</strain>
    </source>
</reference>
<keyword evidence="4" id="KW-0378">Hydrolase</keyword>
<dbReference type="InterPro" id="IPR014001">
    <property type="entry name" value="Helicase_ATP-bd"/>
</dbReference>
<dbReference type="PANTHER" id="PTHR47396">
    <property type="entry name" value="TYPE I RESTRICTION ENZYME ECOKI R PROTEIN"/>
    <property type="match status" value="1"/>
</dbReference>
<keyword evidence="2" id="KW-1133">Transmembrane helix</keyword>
<accession>A0ABS2E7C1</accession>
<evidence type="ECO:0000313" key="4">
    <source>
        <dbReference type="EMBL" id="MBM6737531.1"/>
    </source>
</evidence>
<dbReference type="InterPro" id="IPR050742">
    <property type="entry name" value="Helicase_Restrict-Modif_Enz"/>
</dbReference>
<feature type="transmembrane region" description="Helical" evidence="2">
    <location>
        <begin position="733"/>
        <end position="755"/>
    </location>
</feature>
<dbReference type="GO" id="GO:0004386">
    <property type="term" value="F:helicase activity"/>
    <property type="evidence" value="ECO:0007669"/>
    <property type="project" value="UniProtKB-KW"/>
</dbReference>
<dbReference type="SMART" id="SM00487">
    <property type="entry name" value="DEXDc"/>
    <property type="match status" value="1"/>
</dbReference>
<evidence type="ECO:0000256" key="1">
    <source>
        <dbReference type="SAM" id="MobiDB-lite"/>
    </source>
</evidence>
<dbReference type="RefSeq" id="WP_191428111.1">
    <property type="nucleotide sequence ID" value="NZ_JACLYY010000004.1"/>
</dbReference>
<dbReference type="Pfam" id="PF04851">
    <property type="entry name" value="ResIII"/>
    <property type="match status" value="1"/>
</dbReference>
<dbReference type="InterPro" id="IPR006935">
    <property type="entry name" value="Helicase/UvrB_N"/>
</dbReference>
<feature type="region of interest" description="Disordered" evidence="1">
    <location>
        <begin position="124"/>
        <end position="154"/>
    </location>
</feature>
<dbReference type="Proteomes" id="UP000716906">
    <property type="component" value="Unassembled WGS sequence"/>
</dbReference>
<feature type="domain" description="Helicase ATP-binding" evidence="3">
    <location>
        <begin position="26"/>
        <end position="228"/>
    </location>
</feature>
<dbReference type="PROSITE" id="PS51192">
    <property type="entry name" value="HELICASE_ATP_BIND_1"/>
    <property type="match status" value="1"/>
</dbReference>
<keyword evidence="2" id="KW-0472">Membrane</keyword>
<dbReference type="InterPro" id="IPR027417">
    <property type="entry name" value="P-loop_NTPase"/>
</dbReference>
<keyword evidence="5" id="KW-1185">Reference proteome</keyword>
<dbReference type="InterPro" id="IPR003593">
    <property type="entry name" value="AAA+_ATPase"/>
</dbReference>
<evidence type="ECO:0000259" key="3">
    <source>
        <dbReference type="PROSITE" id="PS51192"/>
    </source>
</evidence>
<dbReference type="SUPFAM" id="SSF52540">
    <property type="entry name" value="P-loop containing nucleoside triphosphate hydrolases"/>
    <property type="match status" value="2"/>
</dbReference>
<dbReference type="CDD" id="cd18785">
    <property type="entry name" value="SF2_C"/>
    <property type="match status" value="1"/>
</dbReference>
<keyword evidence="4" id="KW-0547">Nucleotide-binding</keyword>
<feature type="transmembrane region" description="Helical" evidence="2">
    <location>
        <begin position="699"/>
        <end position="721"/>
    </location>
</feature>
<name>A0ABS2E7C1_9FIRM</name>
<dbReference type="EMBL" id="JACLYY010000004">
    <property type="protein sequence ID" value="MBM6737531.1"/>
    <property type="molecule type" value="Genomic_DNA"/>
</dbReference>
<dbReference type="SMART" id="SM00382">
    <property type="entry name" value="AAA"/>
    <property type="match status" value="1"/>
</dbReference>
<proteinExistence type="predicted"/>
<sequence length="916" mass="104371">MKNIYEDTLQFRGTWRDYQDRALSNADKYLADGKAHIVAAPGSGKTTLGIELIRRLGAPCLILSPGITIRQQWLERIVEGFLLPGRDPEELLSNDLKNMKSITAITYQALYSAMKRYQGRLADSEGELTEDNEQEAGDKKTEATDGEHTEGESEDVDFRDFDILEAVRAAGIRTICLDEAHHLRSEWWKALEKFMKELKGVTVIALTATPPYDSTPGQWKRYIDLCGPIDEEIFTPELVKEGSLCPHEDYIFFNWPAREELRQIEDYQKKEEAVRNRLLTGSRFTDMIATHRGLRSPEEYSERFLDNPKYFSALLIFCQAQQIPFPAYLRELIGAEGRLPRLDSSWLEVLLQGFLYDDADSYEVTQSDREELLRELKEAGCIYRKKVSLTHRDAMQRLLAKSQGKMESIGRIVDAEYSSLGEELRLLVLCDYIKKDKLPLVGTDQTVAAEIGAVPIFEYLRREAGEGIRLGCLSGSVILVPVDTKEKLEVLLQEKGCQGTLSPVRDTGYGQLKVKGKNTHVVAVITELFRQGQINTLVGTKSLLGEGWDAPCINSLILATYVGSFMLSNQMRGRTIRTDRDHPEKTGNIWHLACIFPQKSGKTKHPDLSGDYEMLKRRFESFLGVSWKDNVIESGMERLAIPEFDTKEKMEKVNQMMLRRAVDRDGLRARWQESLREIHGGMEVQQVETVPREEEKTGFLFFNALWYEIFSVVLAVMAGMGRMFVEAAYGTRSALAAALGLLMLAACVLVARYGIRLARFSTPERRMRRLSQAVADALAETGELEDPQHCRAQVESVEGMLIGTWLKGGTMRDKTTFAACMEEIWGVIDNPRYLLMREKRRGRGEEYYSVPEIFGRQKERALVFEKHMRRVLGRYRVVYTRTPEGRKILLRARTRSFVNKNQSALQGRKVAKGKYE</sequence>
<comment type="caution">
    <text evidence="4">The sequence shown here is derived from an EMBL/GenBank/DDBJ whole genome shotgun (WGS) entry which is preliminary data.</text>
</comment>
<feature type="compositionally biased region" description="Acidic residues" evidence="1">
    <location>
        <begin position="124"/>
        <end position="135"/>
    </location>
</feature>
<protein>
    <submittedName>
        <fullName evidence="4">DEAD/DEAH box helicase family protein</fullName>
    </submittedName>
</protein>
<organism evidence="4 5">
    <name type="scientific">Faecalicatena fissicatena</name>
    <dbReference type="NCBI Taxonomy" id="290055"/>
    <lineage>
        <taxon>Bacteria</taxon>
        <taxon>Bacillati</taxon>
        <taxon>Bacillota</taxon>
        <taxon>Clostridia</taxon>
        <taxon>Lachnospirales</taxon>
        <taxon>Lachnospiraceae</taxon>
        <taxon>Faecalicatena</taxon>
    </lineage>
</organism>
<dbReference type="PANTHER" id="PTHR47396:SF1">
    <property type="entry name" value="ATP-DEPENDENT HELICASE IRC3-RELATED"/>
    <property type="match status" value="1"/>
</dbReference>
<keyword evidence="4" id="KW-0067">ATP-binding</keyword>
<keyword evidence="2" id="KW-0812">Transmembrane</keyword>
<gene>
    <name evidence="4" type="ORF">H7U36_05335</name>
</gene>
<dbReference type="Gene3D" id="3.40.50.300">
    <property type="entry name" value="P-loop containing nucleotide triphosphate hydrolases"/>
    <property type="match status" value="2"/>
</dbReference>
<evidence type="ECO:0000256" key="2">
    <source>
        <dbReference type="SAM" id="Phobius"/>
    </source>
</evidence>
<evidence type="ECO:0000313" key="5">
    <source>
        <dbReference type="Proteomes" id="UP000716906"/>
    </source>
</evidence>